<dbReference type="InterPro" id="IPR014009">
    <property type="entry name" value="PIK_FAT"/>
</dbReference>
<dbReference type="SUPFAM" id="SSF56112">
    <property type="entry name" value="Protein kinase-like (PK-like)"/>
    <property type="match status" value="1"/>
</dbReference>
<dbReference type="Pfam" id="PF02259">
    <property type="entry name" value="FAT"/>
    <property type="match status" value="1"/>
</dbReference>
<evidence type="ECO:0000259" key="5">
    <source>
        <dbReference type="PROSITE" id="PS51190"/>
    </source>
</evidence>
<accession>A0A1D8N9D1</accession>
<dbReference type="PANTHER" id="PTHR11139:SF1">
    <property type="entry name" value="TRANSFORMATION_TRANSCRIPTION DOMAIN-ASSOCIATED PROTEIN"/>
    <property type="match status" value="1"/>
</dbReference>
<dbReference type="Pfam" id="PF20175">
    <property type="entry name" value="Tra1_central"/>
    <property type="match status" value="1"/>
</dbReference>
<protein>
    <submittedName>
        <fullName evidence="6">Uncharacterized protein</fullName>
    </submittedName>
</protein>
<dbReference type="SMART" id="SM00146">
    <property type="entry name" value="PI3Kc"/>
    <property type="match status" value="1"/>
</dbReference>
<sequence>MRDASTQAQVDAFHSRLSDDSDLKSKVVAASELRDAVDSFQSSPADYEYYLQKMMPVYTKILESTPVSFTSISVEQKLRSSILEILLRLQTNDLLKPYSSALLEQIMSILRTDNEENGVTCMKILTALHKGYKAHLGGDHVTQFLELVTDLYKNIPSVVKDTFGVNQTGSSNFQSPMSPSLVSDGDVSVATPGGAASRPLAKSLFSFKVLIECPIIVVLLFSTHRAMVPTLLPQFLPHVIEMLRIQAPPQAEAHAQAEARGDILTTISPQIRNRAAYGDFITCQVKTMSFLAYALRGFPPFLQEYHVIIPDLVVRLLQDCPCELSAARKELLVAARHITSTDIRTMFIPKIDILLEERVLIGDGLTVRETLKPLAYSIMADLIHHVRSELTLQQIWKTVKVYCANMLDASLANSFQIMSAKLLLNLVDPIMKLQDRNEGRQTMVLILNAFTELFGALNRTYPNVMRGHERWLKEQAEKKAEGGDKPIAEVKPEEDIQVDVKLGTSAESSGLKRKAEDLEVDEVESNDVVPQKPRIESEYDFDYFEIQASSLIKIHPTPTTDPLEDARYLFKNLMNFLKTVMFGLKSCNPPCPIADISEAVWNESARLFNFEQITIFRKLFEEGIKGHLFFASHVTDKTATVANNDLGAPSLPVVSSKAEKDLMETFVTVFIHIDSASFNEIIESELPFLYDAMFSNSALLHIPQFFMASEATSANFSSLLISFLKEKLPELGDGNIQKSNILIRLFKLCFMAVNLFPAQNEAVLLPHLKSLIIDSMKLTTTSKDPIVYFYLLRTLFRSIGGGRFELLYKEVLPLLQSLLESLNKLLLTARKPQERDIYVELCLTVPVRLSVLVPHLSYLMSPLVVALNGSQELVSQGLRTLELCVDNLTAEYFDPIIEPVMDKVMQALWNHLKPLPYYHQHSHTTLRILGKLGGRNRRFLTPPDNLKTISAVHNDLAIVAKFQGVEEKLPVNITPALEASVAILEDSKRRLEYRVSAFKYLSGCLKLLIDAHPIASDMSETIKKAVTALTMEGFPKSKDNGEYHLKDGKVKYPVKRKLEDELLTMLLESLFFSLSIDAVKEEATELIHNLCDHFVFLNLGRYVLDKRKELTSFDLNEHEGKTFLDCKAIIGAIMFALSHYNESIKQGGIDAIKHMFNTGVTVFGSKELAFKFPLYVSMYRRFSHGCFEEEYYRKYGAVLGLKTLMQDLDCPLRWIQVKQIEFTRTILFVCKDVPPDVPGHVRDVARNLYLHILRRCNTDLSAEQMADKSFKQVVGLLAYDLGNANISVRETSKQALATLAEVTKSASVSAILEPVKTILLAPIFGKPLRALPFPMQIGHIDAITYCLGLGNGFLPFNDELTRLILEALALVDAEDESLTAAHRVFEQRTAEQLVQLRIVCIKLLSAALAQTEYTAIQAPPTRSKIIAVFFKTLYSRSDAVIEAAHQGLRSVLSNKNKLPKDLLQNGLKPILMSLSDHKRLSVAGLQGLAKLLELLTSYFKVEIGRKLLDHLRACAEPQTLHQLATHNLSLQQNVQIIVAILNVFHLLPSTAHTFMNDIVNMIVYLERNLRRQQKSPFRVPVGKFFNCYPEQTFDYFAPKLQDRTLGRLFSSILTEDVCDELRGVVITRMDELVAKIGELQGGQRAVAICNLVEVVASVNAKPAKPKVVKEEKKEEGEADGETKAVTKTEDSTAEIKPVMTPQLLSKLVGHVKDLPALVSKTLPTDPIHIQTEQTIETLQNIAVAFLKSRDPSTSSIDMVFGLIKVFTSNKELKISWSFQQYIFNSLVCSTDVLMRRKYLTKAVELCSTSRHLNIAGRIFVFNKLVNPILIVEQKRNKSLALLLDKISQNNKAGNWLDLVHTKIWRPSQLDATDDKSASIDQLRFELLHLSALLINYAPQLVAEGRKDMIKFGWNFIKLDDIVSKQAAYVVISYFIAAYETLPKIVIQIYVALLKTSQNEARQLVKQALDLLAPVLPDRIPSPTWAKWPRRVLSEYGHNIMQVIGVYQFVVRYPDLFYEYSVYFVPNIIATMPKLSFSPGSPSENQNLAADLAGLLLKWEERAKREYKLYENGEWPIKEEKEVKKEGEVKEEKKEGEPEVAEEEPPKPPPESVLSSAQLESVVTYLIRYICMYPQKVVDSPLASRILDILKKLLEINVQSRDCVKLTFFDRSLVQNDLNSPNTLCLCLNALEVVKATIATKSDQWILENLPHLERLLEKCIKSNNSDIQEVLQGALSIILKAIKNTGGNTGGSVAVPGATDAAAAPEADSSIPTIITLINNTILENLGSPNSISAGTTLCWTLFQVDPTMVDFVLAPMMKAFGKLCKDHITQSGDGDGEASLPELERSMTTKLLVKILDLTSTRVSYLGDQRRVFLSLFAQLIERSPDPELCKKMISITRGWIFSKTELFPSMKEKAAILGKMIIFENRGDATLKKLLYQVIIDIYTDPQLAKSELSIRMETPFLVGTRSEDCEIRSKLMSILNESLPENSVKRLFYIVGHQNWEALGDYQWIHQGLQLIYNTIEGKLELQPGNYLVSGMDGVGEGLGGLDVEVPDDLPTSPELKPLLQKHGAFLKGIRDAPVSSLLNPLVDIQYCSPETVNEMWALLFPVLYGQVPRKDKTDFSKALVTLLSKEYHNRQAEARPNVIQAFLKAFEKCQGLLMPPHLLKYLGKSFDGWFEAVKCLEDGSTAAIPSNSQVDSAKIEEANLDALAELYAGIQEDDTFYGLWRRRARYTETNSAISYEQCGMWSRALQLYEAAQIKARSGALPYGESEYSLWEDHWILCAQKLQQWDILTELAKHEGFTDLLLECGWRVADWNADKEPLEQSIRTVMDVPTPRRQIFETFLCLQSYAQKGETLQTLSKYCDEGIQLVLQNWAALPTPITGAHLPLLHTFQQYVEFMEASQVYTSLASTTAQNLDAKSQELKGVLQAWRERLPNVWDDINIWGDLVTWRQHAFGVINRVYLGLVPQGQQGQQGQQGAGASTSSFAYRGYHEIAWIINRFAHVARVHNMPDVCINQLSKIYTLPNIEIQEAFLKLREQAKCHYQNQAELNTGLDVISNTNLAYFVAQQKAEFFTLKGMFLAKLNVQDDANQAFATAVQIDLYLPKAWAEWGYFNDKRFKENPKDIIYANNAISCYLQAAGLYKNGKARKLLGRILWLISLDNQQGNLAQAFQNYRGDVPVWYWIVFIPQLLTSLAHREARMASAILIKIAKTYPQALHFHLRTTKEDYSVLQRQAMAARASGGTPGAAGAGGTPGASGAGAGGTPAAGTPPGGSPAGSAPWEYVDEIMGILKTAYPLLALSLETLVDQIYQRFKCQVDEDAYRLIMALLNDGVQYMGRLPYPKEDAKLPATTEANITRFAESVLPKHIKSAFEAEFVTDKPNLETYVTRLRKWRDRFEEKLDSRNSSIHLEALSPHLSEFHYQKFEDIEVPGQYLQLKDSNMHFVKIDRFMPTVSIVRGHGICYKRLTIRGHDGSMHPFAVQYPSARHCRREERVMQLFRILNDALSRNRETRKRYLQFTLPLCVPLSPHIRLVQDDSRYVSMQAIYEDFCHRKNVSRDEPSIFAMHQLRAAFDSKLPKPDISSIKMEILSSIQEELVPKTVFSDYFTRIYPQFSDFWLFRKQFSYSYAGVTFLIFMMSINNRYANKILINTGSGNVWTTDIVPVLPPQKSTPTFHNGEAVPFRLTPNIQQLMGPTNMEGLFSFAIMLIARAVTEPEFSLDQYMSLFVRDEMISWYTQQHRPSVQDQQLREIVKVNVDGIVKRASSLAQVGQGNVPANQTVIDLISQAVNPRYLALTDNLWQAYL</sequence>
<evidence type="ECO:0000259" key="3">
    <source>
        <dbReference type="PROSITE" id="PS50290"/>
    </source>
</evidence>
<dbReference type="GO" id="GO:0006281">
    <property type="term" value="P:DNA repair"/>
    <property type="evidence" value="ECO:0007669"/>
    <property type="project" value="TreeGrafter"/>
</dbReference>
<dbReference type="OMA" id="CLDLYGQ"/>
<dbReference type="InterPro" id="IPR046807">
    <property type="entry name" value="Tra1_central"/>
</dbReference>
<name>A0A1D8N9D1_YARLL</name>
<dbReference type="Pfam" id="PF00454">
    <property type="entry name" value="PI3_PI4_kinase"/>
    <property type="match status" value="1"/>
</dbReference>
<dbReference type="GO" id="GO:0000124">
    <property type="term" value="C:SAGA complex"/>
    <property type="evidence" value="ECO:0007669"/>
    <property type="project" value="TreeGrafter"/>
</dbReference>
<dbReference type="PROSITE" id="PS51190">
    <property type="entry name" value="FATC"/>
    <property type="match status" value="1"/>
</dbReference>
<dbReference type="SUPFAM" id="SSF48371">
    <property type="entry name" value="ARM repeat"/>
    <property type="match status" value="3"/>
</dbReference>
<dbReference type="PROSITE" id="PS50290">
    <property type="entry name" value="PI3_4_KINASE_3"/>
    <property type="match status" value="1"/>
</dbReference>
<evidence type="ECO:0000313" key="7">
    <source>
        <dbReference type="Proteomes" id="UP000182444"/>
    </source>
</evidence>
<evidence type="ECO:0000313" key="6">
    <source>
        <dbReference type="EMBL" id="AOW02220.1"/>
    </source>
</evidence>
<dbReference type="InterPro" id="IPR050517">
    <property type="entry name" value="DDR_Repair_Kinase"/>
</dbReference>
<dbReference type="InterPro" id="IPR003152">
    <property type="entry name" value="FATC_dom"/>
</dbReference>
<dbReference type="InterPro" id="IPR003151">
    <property type="entry name" value="PIK-rel_kinase_FAT"/>
</dbReference>
<dbReference type="VEuPathDB" id="FungiDB:YALI0_C02057g"/>
<dbReference type="GO" id="GO:0005634">
    <property type="term" value="C:nucleus"/>
    <property type="evidence" value="ECO:0007669"/>
    <property type="project" value="TreeGrafter"/>
</dbReference>
<proteinExistence type="inferred from homology"/>
<dbReference type="EMBL" id="CP017555">
    <property type="protein sequence ID" value="AOW02220.1"/>
    <property type="molecule type" value="Genomic_DNA"/>
</dbReference>
<feature type="region of interest" description="Disordered" evidence="2">
    <location>
        <begin position="3245"/>
        <end position="3281"/>
    </location>
</feature>
<dbReference type="GO" id="GO:0035267">
    <property type="term" value="C:NuA4 histone acetyltransferase complex"/>
    <property type="evidence" value="ECO:0007669"/>
    <property type="project" value="TreeGrafter"/>
</dbReference>
<dbReference type="VEuPathDB" id="FungiDB:YALI1_C02831g"/>
<feature type="compositionally biased region" description="Gly residues" evidence="2">
    <location>
        <begin position="3247"/>
        <end position="3279"/>
    </location>
</feature>
<dbReference type="PANTHER" id="PTHR11139">
    <property type="entry name" value="ATAXIA TELANGIECTASIA MUTATED ATM -RELATED"/>
    <property type="match status" value="1"/>
</dbReference>
<dbReference type="Pfam" id="PF20206">
    <property type="entry name" value="Tra1_ring"/>
    <property type="match status" value="1"/>
</dbReference>
<dbReference type="InterPro" id="IPR046805">
    <property type="entry name" value="Tra1_ring"/>
</dbReference>
<dbReference type="FunFam" id="1.10.1070.11:FF:000030">
    <property type="entry name" value="Histone acetylase complex subunit Paf400"/>
    <property type="match status" value="1"/>
</dbReference>
<feature type="region of interest" description="Disordered" evidence="2">
    <location>
        <begin position="2082"/>
        <end position="2114"/>
    </location>
</feature>
<evidence type="ECO:0000256" key="1">
    <source>
        <dbReference type="ARBA" id="ARBA00007234"/>
    </source>
</evidence>
<dbReference type="RefSeq" id="XP_501349.3">
    <property type="nucleotide sequence ID" value="XM_501349.3"/>
</dbReference>
<dbReference type="InterPro" id="IPR000403">
    <property type="entry name" value="PI3/4_kinase_cat_dom"/>
</dbReference>
<dbReference type="Proteomes" id="UP000182444">
    <property type="component" value="Chromosome 1C"/>
</dbReference>
<evidence type="ECO:0000256" key="2">
    <source>
        <dbReference type="SAM" id="MobiDB-lite"/>
    </source>
</evidence>
<feature type="domain" description="FATC" evidence="5">
    <location>
        <begin position="3777"/>
        <end position="3809"/>
    </location>
</feature>
<comment type="similarity">
    <text evidence="1">Belongs to the PI3/PI4-kinase family. TRA1 subfamily.</text>
</comment>
<feature type="region of interest" description="Disordered" evidence="2">
    <location>
        <begin position="1667"/>
        <end position="1690"/>
    </location>
</feature>
<dbReference type="GeneID" id="2909101"/>
<dbReference type="GO" id="GO:0006355">
    <property type="term" value="P:regulation of DNA-templated transcription"/>
    <property type="evidence" value="ECO:0007669"/>
    <property type="project" value="TreeGrafter"/>
</dbReference>
<evidence type="ECO:0000259" key="4">
    <source>
        <dbReference type="PROSITE" id="PS51189"/>
    </source>
</evidence>
<organism evidence="6 7">
    <name type="scientific">Yarrowia lipolytica</name>
    <name type="common">Candida lipolytica</name>
    <dbReference type="NCBI Taxonomy" id="4952"/>
    <lineage>
        <taxon>Eukaryota</taxon>
        <taxon>Fungi</taxon>
        <taxon>Dikarya</taxon>
        <taxon>Ascomycota</taxon>
        <taxon>Saccharomycotina</taxon>
        <taxon>Dipodascomycetes</taxon>
        <taxon>Dipodascales</taxon>
        <taxon>Dipodascales incertae sedis</taxon>
        <taxon>Yarrowia</taxon>
    </lineage>
</organism>
<dbReference type="CDD" id="cd05163">
    <property type="entry name" value="PIKK_TRRAP"/>
    <property type="match status" value="1"/>
</dbReference>
<dbReference type="InterPro" id="IPR036940">
    <property type="entry name" value="PI3/4_kinase_cat_sf"/>
</dbReference>
<dbReference type="InterPro" id="IPR016024">
    <property type="entry name" value="ARM-type_fold"/>
</dbReference>
<dbReference type="KEGG" id="yli:2909101"/>
<dbReference type="Gene3D" id="1.10.1070.11">
    <property type="entry name" value="Phosphatidylinositol 3-/4-kinase, catalytic domain"/>
    <property type="match status" value="1"/>
</dbReference>
<feature type="compositionally biased region" description="Basic and acidic residues" evidence="2">
    <location>
        <begin position="2082"/>
        <end position="2096"/>
    </location>
</feature>
<dbReference type="eggNOG" id="KOG0889">
    <property type="taxonomic scope" value="Eukaryota"/>
</dbReference>
<feature type="domain" description="PI3K/PI4K catalytic" evidence="3">
    <location>
        <begin position="3455"/>
        <end position="3779"/>
    </location>
</feature>
<reference evidence="6 7" key="1">
    <citation type="journal article" date="2016" name="PLoS ONE">
        <title>Sequence Assembly of Yarrowia lipolytica Strain W29/CLIB89 Shows Transposable Element Diversity.</title>
        <authorList>
            <person name="Magnan C."/>
            <person name="Yu J."/>
            <person name="Chang I."/>
            <person name="Jahn E."/>
            <person name="Kanomata Y."/>
            <person name="Wu J."/>
            <person name="Zeller M."/>
            <person name="Oakes M."/>
            <person name="Baldi P."/>
            <person name="Sandmeyer S."/>
        </authorList>
    </citation>
    <scope>NUCLEOTIDE SEQUENCE [LARGE SCALE GENOMIC DNA]</scope>
    <source>
        <strain evidence="7">CLIB89(W29)</strain>
    </source>
</reference>
<gene>
    <name evidence="6" type="ORF">YALI1_C02831g</name>
</gene>
<dbReference type="PROSITE" id="PS51189">
    <property type="entry name" value="FAT"/>
    <property type="match status" value="1"/>
</dbReference>
<feature type="domain" description="FAT" evidence="4">
    <location>
        <begin position="2666"/>
        <end position="3231"/>
    </location>
</feature>
<dbReference type="InterPro" id="IPR011009">
    <property type="entry name" value="Kinase-like_dom_sf"/>
</dbReference>